<dbReference type="Proteomes" id="UP000003277">
    <property type="component" value="Unassembled WGS sequence"/>
</dbReference>
<dbReference type="EMBL" id="ADLT01000007">
    <property type="protein sequence ID" value="EHO63837.1"/>
    <property type="molecule type" value="Genomic_DNA"/>
</dbReference>
<proteinExistence type="predicted"/>
<name>H1CXV9_9FIRM</name>
<sequence>MTQKGKSVTLTLYSSPEGRYHWGGGCPYGQPLWGVKVRRLWCLGSEGSACLWQAGSKGGGIALRAMSFIARLASTGLHWRPPPSTTSWSPSPRKRWEARLKSAVLSCYLPTPFPGVGGERSETEGGGRTFFTLLSFLLWSFRFLCRLL</sequence>
<dbReference type="AlphaFoldDB" id="H1CXV9"/>
<evidence type="ECO:0000313" key="1">
    <source>
        <dbReference type="EMBL" id="EHO63837.1"/>
    </source>
</evidence>
<comment type="caution">
    <text evidence="1">The sequence shown here is derived from an EMBL/GenBank/DDBJ whole genome shotgun (WGS) entry which is preliminary data.</text>
</comment>
<accession>H1CXV9</accession>
<protein>
    <submittedName>
        <fullName evidence="1">Uncharacterized protein</fullName>
    </submittedName>
</protein>
<dbReference type="HOGENOM" id="CLU_1755925_0_0_9"/>
<organism evidence="1 2">
    <name type="scientific">Dialister succinatiphilus YIT 11850</name>
    <dbReference type="NCBI Taxonomy" id="742743"/>
    <lineage>
        <taxon>Bacteria</taxon>
        <taxon>Bacillati</taxon>
        <taxon>Bacillota</taxon>
        <taxon>Negativicutes</taxon>
        <taxon>Veillonellales</taxon>
        <taxon>Veillonellaceae</taxon>
        <taxon>Dialister</taxon>
    </lineage>
</organism>
<keyword evidence="2" id="KW-1185">Reference proteome</keyword>
<evidence type="ECO:0000313" key="2">
    <source>
        <dbReference type="Proteomes" id="UP000003277"/>
    </source>
</evidence>
<reference evidence="1 2" key="1">
    <citation type="submission" date="2011-11" db="EMBL/GenBank/DDBJ databases">
        <title>The Genome Sequence of Dialister succinatiphilus YIT 11850.</title>
        <authorList>
            <consortium name="The Broad Institute Genome Sequencing Platform"/>
            <person name="Earl A."/>
            <person name="Ward D."/>
            <person name="Feldgarden M."/>
            <person name="Gevers D."/>
            <person name="Morotomi M."/>
            <person name="Young S.K."/>
            <person name="Zeng Q."/>
            <person name="Gargeya S."/>
            <person name="Fitzgerald M."/>
            <person name="Haas B."/>
            <person name="Abouelleil A."/>
            <person name="Alvarado L."/>
            <person name="Arachchi H.M."/>
            <person name="Berlin A."/>
            <person name="Brown A."/>
            <person name="Chapman S.B."/>
            <person name="Dunbar C."/>
            <person name="Gearin G."/>
            <person name="Goldberg J."/>
            <person name="Griggs A."/>
            <person name="Gujja S."/>
            <person name="Heiman D."/>
            <person name="Howarth C."/>
            <person name="Lui A."/>
            <person name="MacDonald P.J.P."/>
            <person name="Montmayeur A."/>
            <person name="Murphy C."/>
            <person name="Neiman D."/>
            <person name="Pearson M."/>
            <person name="Priest M."/>
            <person name="Roberts A."/>
            <person name="Saif S."/>
            <person name="Shea T."/>
            <person name="Sisk P."/>
            <person name="Stolte C."/>
            <person name="Sykes S."/>
            <person name="Wortman J."/>
            <person name="Nusbaum C."/>
            <person name="Birren B."/>
        </authorList>
    </citation>
    <scope>NUCLEOTIDE SEQUENCE [LARGE SCALE GENOMIC DNA]</scope>
    <source>
        <strain evidence="1 2">YIT 11850</strain>
    </source>
</reference>
<gene>
    <name evidence="1" type="ORF">HMPREF9453_00197</name>
</gene>